<dbReference type="AlphaFoldDB" id="A0A9D1NB99"/>
<gene>
    <name evidence="2" type="ORF">IAB14_01890</name>
</gene>
<dbReference type="EMBL" id="DVOH01000016">
    <property type="protein sequence ID" value="HIU99849.1"/>
    <property type="molecule type" value="Genomic_DNA"/>
</dbReference>
<accession>A0A9D1NB99</accession>
<protein>
    <submittedName>
        <fullName evidence="2">Helix-turn-helix transcriptional regulator</fullName>
    </submittedName>
</protein>
<evidence type="ECO:0000259" key="1">
    <source>
        <dbReference type="PROSITE" id="PS50943"/>
    </source>
</evidence>
<sequence length="69" mass="7699">MTISDEIRVLCARLNISTAELARRLGCSPQNLSSKLSRQSFSIRDLEQIADVTGTSFVRKFVLLNGEEI</sequence>
<dbReference type="Gene3D" id="1.10.260.40">
    <property type="entry name" value="lambda repressor-like DNA-binding domains"/>
    <property type="match status" value="1"/>
</dbReference>
<proteinExistence type="predicted"/>
<dbReference type="SUPFAM" id="SSF47413">
    <property type="entry name" value="lambda repressor-like DNA-binding domains"/>
    <property type="match status" value="1"/>
</dbReference>
<dbReference type="InterPro" id="IPR001387">
    <property type="entry name" value="Cro/C1-type_HTH"/>
</dbReference>
<dbReference type="SMART" id="SM00530">
    <property type="entry name" value="HTH_XRE"/>
    <property type="match status" value="1"/>
</dbReference>
<evidence type="ECO:0000313" key="3">
    <source>
        <dbReference type="Proteomes" id="UP000886891"/>
    </source>
</evidence>
<reference evidence="2" key="1">
    <citation type="submission" date="2020-10" db="EMBL/GenBank/DDBJ databases">
        <authorList>
            <person name="Gilroy R."/>
        </authorList>
    </citation>
    <scope>NUCLEOTIDE SEQUENCE</scope>
    <source>
        <strain evidence="2">23406</strain>
    </source>
</reference>
<dbReference type="Pfam" id="PF13443">
    <property type="entry name" value="HTH_26"/>
    <property type="match status" value="1"/>
</dbReference>
<reference evidence="2" key="2">
    <citation type="journal article" date="2021" name="PeerJ">
        <title>Extensive microbial diversity within the chicken gut microbiome revealed by metagenomics and culture.</title>
        <authorList>
            <person name="Gilroy R."/>
            <person name="Ravi A."/>
            <person name="Getino M."/>
            <person name="Pursley I."/>
            <person name="Horton D.L."/>
            <person name="Alikhan N.F."/>
            <person name="Baker D."/>
            <person name="Gharbi K."/>
            <person name="Hall N."/>
            <person name="Watson M."/>
            <person name="Adriaenssens E.M."/>
            <person name="Foster-Nyarko E."/>
            <person name="Jarju S."/>
            <person name="Secka A."/>
            <person name="Antonio M."/>
            <person name="Oren A."/>
            <person name="Chaudhuri R.R."/>
            <person name="La Ragione R."/>
            <person name="Hildebrand F."/>
            <person name="Pallen M.J."/>
        </authorList>
    </citation>
    <scope>NUCLEOTIDE SEQUENCE</scope>
    <source>
        <strain evidence="2">23406</strain>
    </source>
</reference>
<feature type="domain" description="HTH cro/C1-type" evidence="1">
    <location>
        <begin position="7"/>
        <end position="60"/>
    </location>
</feature>
<organism evidence="2 3">
    <name type="scientific">Candidatus Stercoripulliclostridium merdipullorum</name>
    <dbReference type="NCBI Taxonomy" id="2840952"/>
    <lineage>
        <taxon>Bacteria</taxon>
        <taxon>Bacillati</taxon>
        <taxon>Bacillota</taxon>
        <taxon>Clostridia</taxon>
        <taxon>Eubacteriales</taxon>
        <taxon>Candidatus Stercoripulliclostridium</taxon>
    </lineage>
</organism>
<evidence type="ECO:0000313" key="2">
    <source>
        <dbReference type="EMBL" id="HIU99849.1"/>
    </source>
</evidence>
<dbReference type="InterPro" id="IPR010982">
    <property type="entry name" value="Lambda_DNA-bd_dom_sf"/>
</dbReference>
<dbReference type="Proteomes" id="UP000886891">
    <property type="component" value="Unassembled WGS sequence"/>
</dbReference>
<comment type="caution">
    <text evidence="2">The sequence shown here is derived from an EMBL/GenBank/DDBJ whole genome shotgun (WGS) entry which is preliminary data.</text>
</comment>
<dbReference type="CDD" id="cd00093">
    <property type="entry name" value="HTH_XRE"/>
    <property type="match status" value="1"/>
</dbReference>
<dbReference type="PROSITE" id="PS50943">
    <property type="entry name" value="HTH_CROC1"/>
    <property type="match status" value="1"/>
</dbReference>
<name>A0A9D1NB99_9FIRM</name>
<dbReference type="GO" id="GO:0003677">
    <property type="term" value="F:DNA binding"/>
    <property type="evidence" value="ECO:0007669"/>
    <property type="project" value="InterPro"/>
</dbReference>